<name>A0ABW1YEN7_9DEIO</name>
<dbReference type="InterPro" id="IPR015797">
    <property type="entry name" value="NUDIX_hydrolase-like_dom_sf"/>
</dbReference>
<dbReference type="PROSITE" id="PS51462">
    <property type="entry name" value="NUDIX"/>
    <property type="match status" value="1"/>
</dbReference>
<dbReference type="SUPFAM" id="SSF55811">
    <property type="entry name" value="Nudix"/>
    <property type="match status" value="1"/>
</dbReference>
<dbReference type="Proteomes" id="UP001596297">
    <property type="component" value="Unassembled WGS sequence"/>
</dbReference>
<dbReference type="InterPro" id="IPR020084">
    <property type="entry name" value="NUDIX_hydrolase_CS"/>
</dbReference>
<keyword evidence="2 3" id="KW-0378">Hydrolase</keyword>
<dbReference type="InterPro" id="IPR000086">
    <property type="entry name" value="NUDIX_hydrolase_dom"/>
</dbReference>
<gene>
    <name evidence="5" type="ORF">ACFP81_11110</name>
</gene>
<evidence type="ECO:0000313" key="6">
    <source>
        <dbReference type="Proteomes" id="UP001596297"/>
    </source>
</evidence>
<dbReference type="RefSeq" id="WP_380083518.1">
    <property type="nucleotide sequence ID" value="NZ_JBHSWD010000001.1"/>
</dbReference>
<dbReference type="PANTHER" id="PTHR43046:SF2">
    <property type="entry name" value="8-OXO-DGTP DIPHOSPHATASE-RELATED"/>
    <property type="match status" value="1"/>
</dbReference>
<reference evidence="6" key="1">
    <citation type="journal article" date="2019" name="Int. J. Syst. Evol. Microbiol.">
        <title>The Global Catalogue of Microorganisms (GCM) 10K type strain sequencing project: providing services to taxonomists for standard genome sequencing and annotation.</title>
        <authorList>
            <consortium name="The Broad Institute Genomics Platform"/>
            <consortium name="The Broad Institute Genome Sequencing Center for Infectious Disease"/>
            <person name="Wu L."/>
            <person name="Ma J."/>
        </authorList>
    </citation>
    <scope>NUCLEOTIDE SEQUENCE [LARGE SCALE GENOMIC DNA]</scope>
    <source>
        <strain evidence="6">CGMCC 1.15772</strain>
    </source>
</reference>
<dbReference type="EC" id="3.6.-.-" evidence="5"/>
<proteinExistence type="inferred from homology"/>
<evidence type="ECO:0000313" key="5">
    <source>
        <dbReference type="EMBL" id="MFC6592488.1"/>
    </source>
</evidence>
<evidence type="ECO:0000256" key="2">
    <source>
        <dbReference type="ARBA" id="ARBA00022801"/>
    </source>
</evidence>
<comment type="cofactor">
    <cofactor evidence="1">
        <name>Mg(2+)</name>
        <dbReference type="ChEBI" id="CHEBI:18420"/>
    </cofactor>
</comment>
<accession>A0ABW1YEN7</accession>
<evidence type="ECO:0000259" key="4">
    <source>
        <dbReference type="PROSITE" id="PS51462"/>
    </source>
</evidence>
<dbReference type="PANTHER" id="PTHR43046">
    <property type="entry name" value="GDP-MANNOSE MANNOSYL HYDROLASE"/>
    <property type="match status" value="1"/>
</dbReference>
<dbReference type="Gene3D" id="3.90.79.10">
    <property type="entry name" value="Nucleoside Triphosphate Pyrophosphohydrolase"/>
    <property type="match status" value="1"/>
</dbReference>
<comment type="caution">
    <text evidence="5">The sequence shown here is derived from an EMBL/GenBank/DDBJ whole genome shotgun (WGS) entry which is preliminary data.</text>
</comment>
<feature type="domain" description="Nudix hydrolase" evidence="4">
    <location>
        <begin position="2"/>
        <end position="101"/>
    </location>
</feature>
<evidence type="ECO:0000256" key="3">
    <source>
        <dbReference type="RuleBase" id="RU003476"/>
    </source>
</evidence>
<keyword evidence="6" id="KW-1185">Reference proteome</keyword>
<dbReference type="CDD" id="cd02883">
    <property type="entry name" value="NUDIX_Hydrolase"/>
    <property type="match status" value="1"/>
</dbReference>
<comment type="similarity">
    <text evidence="3">Belongs to the Nudix hydrolase family.</text>
</comment>
<protein>
    <submittedName>
        <fullName evidence="5">NUDIX hydrolase</fullName>
        <ecNumber evidence="5">3.6.-.-</ecNumber>
    </submittedName>
</protein>
<dbReference type="PROSITE" id="PS00893">
    <property type="entry name" value="NUDIX_BOX"/>
    <property type="match status" value="1"/>
</dbReference>
<dbReference type="EMBL" id="JBHSWD010000001">
    <property type="protein sequence ID" value="MFC6592488.1"/>
    <property type="molecule type" value="Genomic_DNA"/>
</dbReference>
<evidence type="ECO:0000256" key="1">
    <source>
        <dbReference type="ARBA" id="ARBA00001946"/>
    </source>
</evidence>
<dbReference type="PRINTS" id="PR00502">
    <property type="entry name" value="NUDIXFAMILY"/>
</dbReference>
<dbReference type="GO" id="GO:0016787">
    <property type="term" value="F:hydrolase activity"/>
    <property type="evidence" value="ECO:0007669"/>
    <property type="project" value="UniProtKB-KW"/>
</dbReference>
<sequence length="101" mass="10495">MTLRQCAAVLVMGPSGEVLALRQSYGLGFWGVPGGVVDASETPAQAAVREAREEVGLEVSLGSVLGVYTLQGAAGRIFAPTSLWGQSRAAPSGLTPVRWPR</sequence>
<dbReference type="Pfam" id="PF00293">
    <property type="entry name" value="NUDIX"/>
    <property type="match status" value="1"/>
</dbReference>
<dbReference type="InterPro" id="IPR020476">
    <property type="entry name" value="Nudix_hydrolase"/>
</dbReference>
<organism evidence="5 6">
    <name type="scientific">Deinococcus lacus</name>
    <dbReference type="NCBI Taxonomy" id="392561"/>
    <lineage>
        <taxon>Bacteria</taxon>
        <taxon>Thermotogati</taxon>
        <taxon>Deinococcota</taxon>
        <taxon>Deinococci</taxon>
        <taxon>Deinococcales</taxon>
        <taxon>Deinococcaceae</taxon>
        <taxon>Deinococcus</taxon>
    </lineage>
</organism>